<dbReference type="OrthoDB" id="70588at2759"/>
<dbReference type="Proteomes" id="UP000289152">
    <property type="component" value="Unassembled WGS sequence"/>
</dbReference>
<evidence type="ECO:0008006" key="4">
    <source>
        <dbReference type="Google" id="ProtNLM"/>
    </source>
</evidence>
<protein>
    <recommendedName>
        <fullName evidence="4">Phosducin thioredoxin-like domain-containing protein</fullName>
    </recommendedName>
</protein>
<dbReference type="SUPFAM" id="SSF52833">
    <property type="entry name" value="Thioredoxin-like"/>
    <property type="match status" value="1"/>
</dbReference>
<evidence type="ECO:0000313" key="3">
    <source>
        <dbReference type="Proteomes" id="UP000289152"/>
    </source>
</evidence>
<feature type="region of interest" description="Disordered" evidence="1">
    <location>
        <begin position="106"/>
        <end position="145"/>
    </location>
</feature>
<feature type="region of interest" description="Disordered" evidence="1">
    <location>
        <begin position="1"/>
        <end position="89"/>
    </location>
</feature>
<keyword evidence="3" id="KW-1185">Reference proteome</keyword>
<organism evidence="2 3">
    <name type="scientific">Tremella mesenterica</name>
    <name type="common">Jelly fungus</name>
    <dbReference type="NCBI Taxonomy" id="5217"/>
    <lineage>
        <taxon>Eukaryota</taxon>
        <taxon>Fungi</taxon>
        <taxon>Dikarya</taxon>
        <taxon>Basidiomycota</taxon>
        <taxon>Agaricomycotina</taxon>
        <taxon>Tremellomycetes</taxon>
        <taxon>Tremellales</taxon>
        <taxon>Tremellaceae</taxon>
        <taxon>Tremella</taxon>
    </lineage>
</organism>
<name>A0A4Q1BVC1_TREME</name>
<dbReference type="PANTHER" id="PTHR46052:SF1">
    <property type="entry name" value="PHOSDUCIN-LIKE PROTEIN"/>
    <property type="match status" value="1"/>
</dbReference>
<feature type="compositionally biased region" description="Acidic residues" evidence="1">
    <location>
        <begin position="217"/>
        <end position="227"/>
    </location>
</feature>
<feature type="compositionally biased region" description="Basic and acidic residues" evidence="1">
    <location>
        <begin position="69"/>
        <end position="89"/>
    </location>
</feature>
<accession>A0A4Q1BVC1</accession>
<feature type="compositionally biased region" description="Basic and acidic residues" evidence="1">
    <location>
        <begin position="108"/>
        <end position="145"/>
    </location>
</feature>
<sequence>MATDLETAALNGTLFRPRSPSPTRSASTASPENTDDELGSDISPSRPPSAAASSQALLHDGPQTGPKGVIEDRKAVERHARRQQEEVLRQRVEEQAERAIVVPSYNEEQAREREEEELRSRWRRERREELRSNRERGDSPRRGGLKEVGQEGFVNAVERNGWAVVLIYESEIQRCQTILASMLHLSLNLPPTIVPLALFRARATTLSFSLLPHLQPDPEDEYSDEEDERKGKPDPDVLPTLLAYRNGELEKTWIRVDWDVGEEGVEGLLRKEGILPQIGDLHFDGGNELNGDEYE</sequence>
<proteinExistence type="predicted"/>
<dbReference type="PANTHER" id="PTHR46052">
    <property type="entry name" value="PHOSDUCIN-LIKE PROTEIN"/>
    <property type="match status" value="1"/>
</dbReference>
<dbReference type="Gene3D" id="3.40.30.10">
    <property type="entry name" value="Glutaredoxin"/>
    <property type="match status" value="1"/>
</dbReference>
<feature type="compositionally biased region" description="Low complexity" evidence="1">
    <location>
        <begin position="16"/>
        <end position="31"/>
    </location>
</feature>
<evidence type="ECO:0000256" key="1">
    <source>
        <dbReference type="SAM" id="MobiDB-lite"/>
    </source>
</evidence>
<dbReference type="STRING" id="5217.A0A4Q1BVC1"/>
<dbReference type="AlphaFoldDB" id="A0A4Q1BVC1"/>
<reference evidence="2 3" key="1">
    <citation type="submission" date="2016-06" db="EMBL/GenBank/DDBJ databases">
        <title>Evolution of pathogenesis and genome organization in the Tremellales.</title>
        <authorList>
            <person name="Cuomo C."/>
            <person name="Litvintseva A."/>
            <person name="Heitman J."/>
            <person name="Chen Y."/>
            <person name="Sun S."/>
            <person name="Springer D."/>
            <person name="Dromer F."/>
            <person name="Young S."/>
            <person name="Zeng Q."/>
            <person name="Chapman S."/>
            <person name="Gujja S."/>
            <person name="Saif S."/>
            <person name="Birren B."/>
        </authorList>
    </citation>
    <scope>NUCLEOTIDE SEQUENCE [LARGE SCALE GENOMIC DNA]</scope>
    <source>
        <strain evidence="2 3">ATCC 28783</strain>
    </source>
</reference>
<gene>
    <name evidence="2" type="ORF">M231_00713</name>
</gene>
<comment type="caution">
    <text evidence="2">The sequence shown here is derived from an EMBL/GenBank/DDBJ whole genome shotgun (WGS) entry which is preliminary data.</text>
</comment>
<dbReference type="EMBL" id="SDIL01000004">
    <property type="protein sequence ID" value="RXK41992.1"/>
    <property type="molecule type" value="Genomic_DNA"/>
</dbReference>
<dbReference type="InterPro" id="IPR036249">
    <property type="entry name" value="Thioredoxin-like_sf"/>
</dbReference>
<dbReference type="InterPro" id="IPR051499">
    <property type="entry name" value="Phosducin-like_reg"/>
</dbReference>
<evidence type="ECO:0000313" key="2">
    <source>
        <dbReference type="EMBL" id="RXK41992.1"/>
    </source>
</evidence>
<dbReference type="InParanoid" id="A0A4Q1BVC1"/>
<dbReference type="VEuPathDB" id="FungiDB:TREMEDRAFT_61888"/>
<feature type="region of interest" description="Disordered" evidence="1">
    <location>
        <begin position="212"/>
        <end position="237"/>
    </location>
</feature>